<evidence type="ECO:0000313" key="2">
    <source>
        <dbReference type="EMBL" id="RKF59870.1"/>
    </source>
</evidence>
<dbReference type="AlphaFoldDB" id="A0A420HR07"/>
<dbReference type="Proteomes" id="UP000286134">
    <property type="component" value="Unassembled WGS sequence"/>
</dbReference>
<feature type="compositionally biased region" description="Polar residues" evidence="1">
    <location>
        <begin position="144"/>
        <end position="161"/>
    </location>
</feature>
<evidence type="ECO:0000256" key="1">
    <source>
        <dbReference type="SAM" id="MobiDB-lite"/>
    </source>
</evidence>
<feature type="region of interest" description="Disordered" evidence="1">
    <location>
        <begin position="144"/>
        <end position="173"/>
    </location>
</feature>
<accession>A0A420HR07</accession>
<proteinExistence type="predicted"/>
<protein>
    <submittedName>
        <fullName evidence="2">Uncharacterized protein</fullName>
    </submittedName>
</protein>
<feature type="compositionally biased region" description="Basic and acidic residues" evidence="1">
    <location>
        <begin position="162"/>
        <end position="173"/>
    </location>
</feature>
<sequence length="413" mass="46481">MENIKGGSVDLRLRNCIAGPQGTSNYFDDRQPRGRPKKDACKALTNLQAYHQAILPEPEPESVNTNIKIDVPMEPLNMPINPTNEGVNLTTEPLETNSELKVPHSTYQEPEVQSNSILENPITLLNSSETYDLLQCNKQSNFSSSNIEKSTVPDTNNQETEYTTKEKADDKDSETVIQNLSYKNKTSEAPNPEVGKELNADEEQLINSSAQSQTPATITTTISKSIDESEILTKLQKFSPQPEEKRQIFHLNSSQSKADRVTNNNNSLNPDITYKNLDFIDNNSKSTIDAHVELPIKNIEQPRYFTRSKKRRADVDEISIEDNRRHRKIARAFVAMIFSADNSTDKMKNLVEHSFPAEVVAGIKIPQCYSEAINDSKYGDNWRLAMSQETAGLGENGTWKEVEEDLFGTHTTR</sequence>
<keyword evidence="3" id="KW-1185">Reference proteome</keyword>
<dbReference type="OrthoDB" id="4501190at2759"/>
<organism evidence="2 3">
    <name type="scientific">Erysiphe neolycopersici</name>
    <dbReference type="NCBI Taxonomy" id="212602"/>
    <lineage>
        <taxon>Eukaryota</taxon>
        <taxon>Fungi</taxon>
        <taxon>Dikarya</taxon>
        <taxon>Ascomycota</taxon>
        <taxon>Pezizomycotina</taxon>
        <taxon>Leotiomycetes</taxon>
        <taxon>Erysiphales</taxon>
        <taxon>Erysiphaceae</taxon>
        <taxon>Erysiphe</taxon>
    </lineage>
</organism>
<evidence type="ECO:0000313" key="3">
    <source>
        <dbReference type="Proteomes" id="UP000286134"/>
    </source>
</evidence>
<comment type="caution">
    <text evidence="2">The sequence shown here is derived from an EMBL/GenBank/DDBJ whole genome shotgun (WGS) entry which is preliminary data.</text>
</comment>
<reference evidence="2 3" key="1">
    <citation type="journal article" date="2018" name="BMC Genomics">
        <title>Comparative genome analyses reveal sequence features reflecting distinct modes of host-adaptation between dicot and monocot powdery mildew.</title>
        <authorList>
            <person name="Wu Y."/>
            <person name="Ma X."/>
            <person name="Pan Z."/>
            <person name="Kale S.D."/>
            <person name="Song Y."/>
            <person name="King H."/>
            <person name="Zhang Q."/>
            <person name="Presley C."/>
            <person name="Deng X."/>
            <person name="Wei C.I."/>
            <person name="Xiao S."/>
        </authorList>
    </citation>
    <scope>NUCLEOTIDE SEQUENCE [LARGE SCALE GENOMIC DNA]</scope>
    <source>
        <strain evidence="2">UMSG2</strain>
    </source>
</reference>
<name>A0A420HR07_9PEZI</name>
<dbReference type="EMBL" id="MCFK01005642">
    <property type="protein sequence ID" value="RKF59870.1"/>
    <property type="molecule type" value="Genomic_DNA"/>
</dbReference>
<gene>
    <name evidence="2" type="ORF">OnM2_056056</name>
</gene>